<organism evidence="11 12">
    <name type="scientific">Frankia torreyi</name>
    <dbReference type="NCBI Taxonomy" id="1856"/>
    <lineage>
        <taxon>Bacteria</taxon>
        <taxon>Bacillati</taxon>
        <taxon>Actinomycetota</taxon>
        <taxon>Actinomycetes</taxon>
        <taxon>Frankiales</taxon>
        <taxon>Frankiaceae</taxon>
        <taxon>Frankia</taxon>
    </lineage>
</organism>
<evidence type="ECO:0000313" key="11">
    <source>
        <dbReference type="EMBL" id="KJE22130.1"/>
    </source>
</evidence>
<dbReference type="Proteomes" id="UP000032545">
    <property type="component" value="Unassembled WGS sequence"/>
</dbReference>
<dbReference type="Pfam" id="PF12323">
    <property type="entry name" value="HTH_OrfB_IS605"/>
    <property type="match status" value="1"/>
</dbReference>
<gene>
    <name evidence="11" type="ORF">FF36_03562</name>
</gene>
<dbReference type="Pfam" id="PF01385">
    <property type="entry name" value="OrfB_IS605"/>
    <property type="match status" value="1"/>
</dbReference>
<comment type="caution">
    <text evidence="11">The sequence shown here is derived from an EMBL/GenBank/DDBJ whole genome shotgun (WGS) entry which is preliminary data.</text>
</comment>
<dbReference type="NCBIfam" id="NF040570">
    <property type="entry name" value="guided_TnpB"/>
    <property type="match status" value="1"/>
</dbReference>
<evidence type="ECO:0000259" key="10">
    <source>
        <dbReference type="Pfam" id="PF12323"/>
    </source>
</evidence>
<protein>
    <submittedName>
        <fullName evidence="11">Transposase</fullName>
    </submittedName>
</protein>
<feature type="region of interest" description="Disordered" evidence="7">
    <location>
        <begin position="381"/>
        <end position="402"/>
    </location>
</feature>
<dbReference type="OrthoDB" id="6230307at2"/>
<dbReference type="InterPro" id="IPR001959">
    <property type="entry name" value="Transposase"/>
</dbReference>
<reference evidence="11 12" key="2">
    <citation type="journal article" date="2016" name="Genome Announc.">
        <title>Permanent Draft Genome Sequences for Two Variants of Frankia sp. Strain CpI1, the First Frankia Strain Isolated from Root Nodules of Comptonia peregrina.</title>
        <authorList>
            <person name="Oshone R."/>
            <person name="Hurst S.G.IV."/>
            <person name="Abebe-Akele F."/>
            <person name="Simpson S."/>
            <person name="Morris K."/>
            <person name="Thomas W.K."/>
            <person name="Tisa L.S."/>
        </authorList>
    </citation>
    <scope>NUCLEOTIDE SEQUENCE [LARGE SCALE GENOMIC DNA]</scope>
    <source>
        <strain evidence="12">CpI1-S</strain>
    </source>
</reference>
<dbReference type="InterPro" id="IPR021027">
    <property type="entry name" value="Transposase_put_HTH"/>
</dbReference>
<keyword evidence="3" id="KW-0479">Metal-binding</keyword>
<dbReference type="PATRIC" id="fig|1502723.3.peg.3008"/>
<evidence type="ECO:0000256" key="3">
    <source>
        <dbReference type="ARBA" id="ARBA00022723"/>
    </source>
</evidence>
<evidence type="ECO:0000313" key="12">
    <source>
        <dbReference type="Proteomes" id="UP000032545"/>
    </source>
</evidence>
<feature type="compositionally biased region" description="Basic and acidic residues" evidence="7">
    <location>
        <begin position="381"/>
        <end position="392"/>
    </location>
</feature>
<evidence type="ECO:0000256" key="2">
    <source>
        <dbReference type="ARBA" id="ARBA00022578"/>
    </source>
</evidence>
<keyword evidence="2" id="KW-0815">Transposition</keyword>
<dbReference type="GO" id="GO:0046872">
    <property type="term" value="F:metal ion binding"/>
    <property type="evidence" value="ECO:0007669"/>
    <property type="project" value="UniProtKB-KW"/>
</dbReference>
<dbReference type="RefSeq" id="WP_044886143.1">
    <property type="nucleotide sequence ID" value="NZ_JYFN01000027.1"/>
</dbReference>
<feature type="domain" description="Transposase putative helix-turn-helix" evidence="10">
    <location>
        <begin position="3"/>
        <end position="37"/>
    </location>
</feature>
<keyword evidence="5" id="KW-0238">DNA-binding</keyword>
<proteinExistence type="inferred from homology"/>
<dbReference type="GO" id="GO:0003677">
    <property type="term" value="F:DNA binding"/>
    <property type="evidence" value="ECO:0007669"/>
    <property type="project" value="UniProtKB-KW"/>
</dbReference>
<accession>A0A0D8BDI5</accession>
<sequence>MSRFRLYPDVAQEEALLVHCGHARFVWNLCVEQQSWWNPWRGPAPGYAEWNRQLTAARGACDWLAAGSVIVQQQALRDFATARANFFGGSHRRPTWRRRGRGEGFRIVAVRSGDVRQVTRRWSQVRIPKVGWVRFRRSRTVPDARSYRVTRDRAGRWHVAFATVPDPIPAPGTGGIVGVDRGVAVSAALSTGELLRCPGLRPGEATRLVRLQRRLARAKRGSHRRARLVGQIARVKAREAARRKDWVEKTSTSLARRYDLIRVEALPVGAMTRSAKGTVAEPGRNVRQKAGLNRSILAHGWGLLVARLEQKAPGRVEKINPARTSQTCNTCGTRDGEARESQAVFRCRACGQQANADVNAARNIALGHQWETTWVTARGGDAGRRPANREPQHCTPPLLVDG</sequence>
<evidence type="ECO:0000259" key="9">
    <source>
        <dbReference type="Pfam" id="PF07282"/>
    </source>
</evidence>
<dbReference type="Pfam" id="PF07282">
    <property type="entry name" value="Cas12f1-like_TNB"/>
    <property type="match status" value="1"/>
</dbReference>
<evidence type="ECO:0000256" key="5">
    <source>
        <dbReference type="ARBA" id="ARBA00023125"/>
    </source>
</evidence>
<feature type="domain" description="Probable transposase IS891/IS1136/IS1341" evidence="8">
    <location>
        <begin position="164"/>
        <end position="274"/>
    </location>
</feature>
<evidence type="ECO:0000256" key="7">
    <source>
        <dbReference type="SAM" id="MobiDB-lite"/>
    </source>
</evidence>
<name>A0A0D8BDI5_9ACTN</name>
<dbReference type="GO" id="GO:0006310">
    <property type="term" value="P:DNA recombination"/>
    <property type="evidence" value="ECO:0007669"/>
    <property type="project" value="UniProtKB-KW"/>
</dbReference>
<comment type="similarity">
    <text evidence="1">In the C-terminal section; belongs to the transposase 35 family.</text>
</comment>
<keyword evidence="4" id="KW-0862">Zinc</keyword>
<feature type="domain" description="Cas12f1-like TNB" evidence="9">
    <location>
        <begin position="301"/>
        <end position="364"/>
    </location>
</feature>
<dbReference type="EMBL" id="JYFN01000027">
    <property type="protein sequence ID" value="KJE22130.1"/>
    <property type="molecule type" value="Genomic_DNA"/>
</dbReference>
<evidence type="ECO:0000256" key="6">
    <source>
        <dbReference type="ARBA" id="ARBA00023172"/>
    </source>
</evidence>
<reference evidence="12" key="1">
    <citation type="submission" date="2015-02" db="EMBL/GenBank/DDBJ databases">
        <title>Draft Genome of Frankia sp. CpI1-S.</title>
        <authorList>
            <person name="Oshone R.T."/>
            <person name="Ngom M."/>
            <person name="Ghodhbane-Gtari F."/>
            <person name="Gtari M."/>
            <person name="Morris K."/>
            <person name="Thomas K."/>
            <person name="Sen A."/>
            <person name="Tisa L.S."/>
        </authorList>
    </citation>
    <scope>NUCLEOTIDE SEQUENCE [LARGE SCALE GENOMIC DNA]</scope>
    <source>
        <strain evidence="12">CpI1-S</strain>
    </source>
</reference>
<evidence type="ECO:0000256" key="4">
    <source>
        <dbReference type="ARBA" id="ARBA00022833"/>
    </source>
</evidence>
<dbReference type="InterPro" id="IPR010095">
    <property type="entry name" value="Cas12f1-like_TNB"/>
</dbReference>
<dbReference type="GO" id="GO:0032196">
    <property type="term" value="P:transposition"/>
    <property type="evidence" value="ECO:0007669"/>
    <property type="project" value="UniProtKB-KW"/>
</dbReference>
<evidence type="ECO:0000259" key="8">
    <source>
        <dbReference type="Pfam" id="PF01385"/>
    </source>
</evidence>
<keyword evidence="12" id="KW-1185">Reference proteome</keyword>
<keyword evidence="6" id="KW-0233">DNA recombination</keyword>
<evidence type="ECO:0000256" key="1">
    <source>
        <dbReference type="ARBA" id="ARBA00008761"/>
    </source>
</evidence>
<dbReference type="AlphaFoldDB" id="A0A0D8BDI5"/>